<proteinExistence type="predicted"/>
<name>A0A9Q0M9I3_BLOTA</name>
<dbReference type="AlphaFoldDB" id="A0A9Q0M9I3"/>
<keyword evidence="2" id="KW-1185">Reference proteome</keyword>
<sequence length="221" mass="25011">MIGSILLLTTTVFGFKIPSQESSVDVTELNMPQSLWLYENHRPPTNVDDGTKLLIDMEEKSEESRLSEGLENVDNNVKHIDNKVKQSTLRFVSVGNSKVSADADDSHLLTETDNPPKETVVEKLDRLIREISEDGKREMEANQVDNSFQAAEAIKAKLDFEINRTRLILMRLRSLQRNVADAHSLAKKLVESDVASKYVKEYAINNLDKSVEKVKKILVKM</sequence>
<reference evidence="1" key="1">
    <citation type="submission" date="2022-12" db="EMBL/GenBank/DDBJ databases">
        <title>Genome assemblies of Blomia tropicalis.</title>
        <authorList>
            <person name="Cui Y."/>
        </authorList>
    </citation>
    <scope>NUCLEOTIDE SEQUENCE</scope>
    <source>
        <tissue evidence="1">Adult mites</tissue>
    </source>
</reference>
<evidence type="ECO:0000313" key="2">
    <source>
        <dbReference type="Proteomes" id="UP001142055"/>
    </source>
</evidence>
<comment type="caution">
    <text evidence="1">The sequence shown here is derived from an EMBL/GenBank/DDBJ whole genome shotgun (WGS) entry which is preliminary data.</text>
</comment>
<organism evidence="1 2">
    <name type="scientific">Blomia tropicalis</name>
    <name type="common">Mite</name>
    <dbReference type="NCBI Taxonomy" id="40697"/>
    <lineage>
        <taxon>Eukaryota</taxon>
        <taxon>Metazoa</taxon>
        <taxon>Ecdysozoa</taxon>
        <taxon>Arthropoda</taxon>
        <taxon>Chelicerata</taxon>
        <taxon>Arachnida</taxon>
        <taxon>Acari</taxon>
        <taxon>Acariformes</taxon>
        <taxon>Sarcoptiformes</taxon>
        <taxon>Astigmata</taxon>
        <taxon>Glycyphagoidea</taxon>
        <taxon>Echimyopodidae</taxon>
        <taxon>Blomia</taxon>
    </lineage>
</organism>
<dbReference type="EMBL" id="JAPWDV010000001">
    <property type="protein sequence ID" value="KAJ6222228.1"/>
    <property type="molecule type" value="Genomic_DNA"/>
</dbReference>
<accession>A0A9Q0M9I3</accession>
<protein>
    <submittedName>
        <fullName evidence="1">Uncharacterized protein</fullName>
    </submittedName>
</protein>
<gene>
    <name evidence="1" type="ORF">RDWZM_000773</name>
</gene>
<evidence type="ECO:0000313" key="1">
    <source>
        <dbReference type="EMBL" id="KAJ6222228.1"/>
    </source>
</evidence>
<dbReference type="Proteomes" id="UP001142055">
    <property type="component" value="Chromosome 1"/>
</dbReference>